<dbReference type="RefSeq" id="WP_143179613.1">
    <property type="nucleotide sequence ID" value="NZ_FRBK01000006.1"/>
</dbReference>
<dbReference type="EMBL" id="FRBK01000006">
    <property type="protein sequence ID" value="SHL82846.1"/>
    <property type="molecule type" value="Genomic_DNA"/>
</dbReference>
<gene>
    <name evidence="1" type="ORF">SAMN05216268_106336</name>
</gene>
<dbReference type="AlphaFoldDB" id="A0A9X8MU55"/>
<accession>A0A9X8MU55</accession>
<dbReference type="Proteomes" id="UP000184388">
    <property type="component" value="Unassembled WGS sequence"/>
</dbReference>
<sequence length="78" mass="8614">MLSELFSELQYSTAPLGADVHLAPDRGALKVVLSDLPGESVIAPVDALTLVAEWHNRREIVWEPLAEVPLGRRRPSTR</sequence>
<evidence type="ECO:0000313" key="2">
    <source>
        <dbReference type="Proteomes" id="UP000184388"/>
    </source>
</evidence>
<evidence type="ECO:0000313" key="1">
    <source>
        <dbReference type="EMBL" id="SHL82846.1"/>
    </source>
</evidence>
<reference evidence="2" key="1">
    <citation type="submission" date="2016-11" db="EMBL/GenBank/DDBJ databases">
        <authorList>
            <person name="Jaros S."/>
            <person name="Januszkiewicz K."/>
            <person name="Wedrychowicz H."/>
        </authorList>
    </citation>
    <scope>NUCLEOTIDE SEQUENCE [LARGE SCALE GENOMIC DNA]</scope>
    <source>
        <strain evidence="2">CGMCC 4.3555</strain>
    </source>
</reference>
<comment type="caution">
    <text evidence="1">The sequence shown here is derived from an EMBL/GenBank/DDBJ whole genome shotgun (WGS) entry which is preliminary data.</text>
</comment>
<proteinExistence type="predicted"/>
<name>A0A9X8MU55_9ACTN</name>
<protein>
    <submittedName>
        <fullName evidence="1">Uncharacterized protein</fullName>
    </submittedName>
</protein>
<organism evidence="1 2">
    <name type="scientific">Streptomyces yunnanensis</name>
    <dbReference type="NCBI Taxonomy" id="156453"/>
    <lineage>
        <taxon>Bacteria</taxon>
        <taxon>Bacillati</taxon>
        <taxon>Actinomycetota</taxon>
        <taxon>Actinomycetes</taxon>
        <taxon>Kitasatosporales</taxon>
        <taxon>Streptomycetaceae</taxon>
        <taxon>Streptomyces</taxon>
    </lineage>
</organism>